<dbReference type="PANTHER" id="PTHR11474">
    <property type="entry name" value="TYROSINASE FAMILY MEMBER"/>
    <property type="match status" value="1"/>
</dbReference>
<accession>A0A4P7GHL2</accession>
<evidence type="ECO:0000259" key="6">
    <source>
        <dbReference type="PROSITE" id="PS00497"/>
    </source>
</evidence>
<name>A0A4P7GHL2_9ACTN</name>
<evidence type="ECO:0000256" key="3">
    <source>
        <dbReference type="ARBA" id="ARBA00022723"/>
    </source>
</evidence>
<dbReference type="Proteomes" id="UP000294894">
    <property type="component" value="Chromosome"/>
</dbReference>
<sequence>MAVDTSSLPGVGRRGFIAGAAVVTADLAITTESARAVSSATLAGEFVRRDVWTLGTPWNAYTEAYARAVALMQSREPDDPTSWYFQAAIHGTFVRPAHPSWNQCQHQSWHFLPWHRMFVYFMERIVRAAIAEVGGPDDWAMPYWNYATPFPGSTLPMAFRVPTLPDGSPNALYLPTRRSTAIMEGFELSTRVTDAAKAMNRIPFAASADRAKTSFGGGILPPAQFAGALGMLETQPHNGVHTQVGSKSRASCTGGFMSAVPCAANDPIFFLHHANIDRLWNVWLGMGGGRANPTDAAWRNQTFTLYDETGQAVTLANSQVVDAAGQLGYVYA</sequence>
<dbReference type="OrthoDB" id="2874181at2"/>
<organism evidence="8 9">
    <name type="scientific">Nocardioides euryhalodurans</name>
    <dbReference type="NCBI Taxonomy" id="2518370"/>
    <lineage>
        <taxon>Bacteria</taxon>
        <taxon>Bacillati</taxon>
        <taxon>Actinomycetota</taxon>
        <taxon>Actinomycetes</taxon>
        <taxon>Propionibacteriales</taxon>
        <taxon>Nocardioidaceae</taxon>
        <taxon>Nocardioides</taxon>
    </lineage>
</organism>
<comment type="similarity">
    <text evidence="2">Belongs to the tyrosinase family.</text>
</comment>
<dbReference type="PROSITE" id="PS00497">
    <property type="entry name" value="TYROSINASE_1"/>
    <property type="match status" value="1"/>
</dbReference>
<dbReference type="InterPro" id="IPR006311">
    <property type="entry name" value="TAT_signal"/>
</dbReference>
<evidence type="ECO:0000256" key="1">
    <source>
        <dbReference type="ARBA" id="ARBA00001973"/>
    </source>
</evidence>
<dbReference type="InterPro" id="IPR050316">
    <property type="entry name" value="Tyrosinase/Hemocyanin"/>
</dbReference>
<dbReference type="RefSeq" id="WP_135073486.1">
    <property type="nucleotide sequence ID" value="NZ_CP038267.1"/>
</dbReference>
<dbReference type="EMBL" id="CP038267">
    <property type="protein sequence ID" value="QBR91159.1"/>
    <property type="molecule type" value="Genomic_DNA"/>
</dbReference>
<protein>
    <recommendedName>
        <fullName evidence="6 7">Tyrosinase copper-binding domain-containing protein</fullName>
    </recommendedName>
</protein>
<keyword evidence="3" id="KW-0479">Metal-binding</keyword>
<feature type="domain" description="Tyrosinase copper-binding" evidence="6">
    <location>
        <begin position="106"/>
        <end position="123"/>
    </location>
</feature>
<evidence type="ECO:0000259" key="7">
    <source>
        <dbReference type="PROSITE" id="PS00498"/>
    </source>
</evidence>
<keyword evidence="4" id="KW-0560">Oxidoreductase</keyword>
<dbReference type="InterPro" id="IPR008922">
    <property type="entry name" value="Di-copper_centre_dom_sf"/>
</dbReference>
<dbReference type="Gene3D" id="1.10.1280.10">
    <property type="entry name" value="Di-copper center containing domain from catechol oxidase"/>
    <property type="match status" value="1"/>
</dbReference>
<dbReference type="PRINTS" id="PR00092">
    <property type="entry name" value="TYROSINASE"/>
</dbReference>
<dbReference type="AlphaFoldDB" id="A0A4P7GHL2"/>
<reference evidence="8 9" key="1">
    <citation type="submission" date="2019-03" db="EMBL/GenBank/DDBJ databases">
        <title>Three New Species of Nocardioides, Nocardioides euryhalodurans sp. nov., Nocardioides seonyuensis sp. nov. and Nocardioides eburneoflavus sp. nov., Iolated from Soil.</title>
        <authorList>
            <person name="Roh S.G."/>
            <person name="Lee C."/>
            <person name="Kim M.-K."/>
            <person name="Kim S.B."/>
        </authorList>
    </citation>
    <scope>NUCLEOTIDE SEQUENCE [LARGE SCALE GENOMIC DNA]</scope>
    <source>
        <strain evidence="8 9">MMS17-SY117</strain>
    </source>
</reference>
<proteinExistence type="inferred from homology"/>
<dbReference type="PROSITE" id="PS51318">
    <property type="entry name" value="TAT"/>
    <property type="match status" value="1"/>
</dbReference>
<dbReference type="PROSITE" id="PS00498">
    <property type="entry name" value="TYROSINASE_2"/>
    <property type="match status" value="1"/>
</dbReference>
<evidence type="ECO:0000313" key="8">
    <source>
        <dbReference type="EMBL" id="QBR91159.1"/>
    </source>
</evidence>
<dbReference type="Pfam" id="PF00264">
    <property type="entry name" value="Tyrosinase"/>
    <property type="match status" value="1"/>
</dbReference>
<comment type="cofactor">
    <cofactor evidence="1">
        <name>Cu(2+)</name>
        <dbReference type="ChEBI" id="CHEBI:29036"/>
    </cofactor>
</comment>
<keyword evidence="9" id="KW-1185">Reference proteome</keyword>
<dbReference type="Pfam" id="PF12142">
    <property type="entry name" value="PPO1_DWL"/>
    <property type="match status" value="1"/>
</dbReference>
<dbReference type="InterPro" id="IPR022739">
    <property type="entry name" value="Polyphenol_oxidase_cen"/>
</dbReference>
<dbReference type="InterPro" id="IPR002227">
    <property type="entry name" value="Tyrosinase_Cu-bd"/>
</dbReference>
<dbReference type="GO" id="GO:0046872">
    <property type="term" value="F:metal ion binding"/>
    <property type="evidence" value="ECO:0007669"/>
    <property type="project" value="UniProtKB-KW"/>
</dbReference>
<evidence type="ECO:0000256" key="2">
    <source>
        <dbReference type="ARBA" id="ARBA00009928"/>
    </source>
</evidence>
<dbReference type="SUPFAM" id="SSF48056">
    <property type="entry name" value="Di-copper centre-containing domain"/>
    <property type="match status" value="1"/>
</dbReference>
<dbReference type="KEGG" id="noy:EXE57_01910"/>
<evidence type="ECO:0000256" key="4">
    <source>
        <dbReference type="ARBA" id="ARBA00023002"/>
    </source>
</evidence>
<feature type="domain" description="Tyrosinase copper-binding" evidence="7">
    <location>
        <begin position="266"/>
        <end position="277"/>
    </location>
</feature>
<evidence type="ECO:0000313" key="9">
    <source>
        <dbReference type="Proteomes" id="UP000294894"/>
    </source>
</evidence>
<dbReference type="PANTHER" id="PTHR11474:SF76">
    <property type="entry name" value="SHKT DOMAIN-CONTAINING PROTEIN"/>
    <property type="match status" value="1"/>
</dbReference>
<evidence type="ECO:0000256" key="5">
    <source>
        <dbReference type="ARBA" id="ARBA00023008"/>
    </source>
</evidence>
<dbReference type="GO" id="GO:0004097">
    <property type="term" value="F:catechol oxidase activity"/>
    <property type="evidence" value="ECO:0007669"/>
    <property type="project" value="InterPro"/>
</dbReference>
<keyword evidence="5" id="KW-0186">Copper</keyword>
<gene>
    <name evidence="8" type="ORF">EXE57_01910</name>
</gene>